<keyword evidence="5" id="KW-1185">Reference proteome</keyword>
<sequence length="350" mass="37767">MANTPIKFAEPPKIPLGSLILVTGANGLIASHVADQLLAAGYRVRGTVRNKARCAWLESTFISRYGECRFELVEVSDLAAPGVWEGPVRGVAGIASVAGCADLMVSDVDEAVEQDLKGLFSLLATAKSESSVKSFVLTSSSWAAWTPEPNVPITVTVESWNEKAVTLAADVSVARETKGILPFMAVKVKVEKACWDWVAREKPGFTFNTILPDTTIGPILDARNQTASTSGMVMWLYNGEHLDILSGFVPQWCIDARDTGRLYVAALVTGVDGWRVFGCAERFSWNRVLDILKRVYPEKDFVDLSDNGDDQAEILSDKPLALLRAVGQDGWTSLEQSVKDAAASALSAAA</sequence>
<evidence type="ECO:0000259" key="3">
    <source>
        <dbReference type="Pfam" id="PF01370"/>
    </source>
</evidence>
<evidence type="ECO:0000256" key="1">
    <source>
        <dbReference type="ARBA" id="ARBA00023002"/>
    </source>
</evidence>
<dbReference type="EMBL" id="JAUEDM010000001">
    <property type="protein sequence ID" value="KAK3329915.1"/>
    <property type="molecule type" value="Genomic_DNA"/>
</dbReference>
<keyword evidence="1" id="KW-0560">Oxidoreductase</keyword>
<dbReference type="Proteomes" id="UP001283341">
    <property type="component" value="Unassembled WGS sequence"/>
</dbReference>
<dbReference type="FunFam" id="3.40.50.720:FF:000426">
    <property type="entry name" value="Aldehyde reductase 2"/>
    <property type="match status" value="1"/>
</dbReference>
<dbReference type="InterPro" id="IPR036291">
    <property type="entry name" value="NAD(P)-bd_dom_sf"/>
</dbReference>
<reference evidence="4" key="2">
    <citation type="submission" date="2023-06" db="EMBL/GenBank/DDBJ databases">
        <authorList>
            <consortium name="Lawrence Berkeley National Laboratory"/>
            <person name="Haridas S."/>
            <person name="Hensen N."/>
            <person name="Bonometti L."/>
            <person name="Westerberg I."/>
            <person name="Brannstrom I.O."/>
            <person name="Guillou S."/>
            <person name="Cros-Aarteil S."/>
            <person name="Calhoun S."/>
            <person name="Kuo A."/>
            <person name="Mondo S."/>
            <person name="Pangilinan J."/>
            <person name="Riley R."/>
            <person name="Labutti K."/>
            <person name="Andreopoulos B."/>
            <person name="Lipzen A."/>
            <person name="Chen C."/>
            <person name="Yanf M."/>
            <person name="Daum C."/>
            <person name="Ng V."/>
            <person name="Clum A."/>
            <person name="Steindorff A."/>
            <person name="Ohm R."/>
            <person name="Martin F."/>
            <person name="Silar P."/>
            <person name="Natvig D."/>
            <person name="Lalanne C."/>
            <person name="Gautier V."/>
            <person name="Ament-Velasquez S.L."/>
            <person name="Kruys A."/>
            <person name="Hutchinson M.I."/>
            <person name="Powell A.J."/>
            <person name="Barry K."/>
            <person name="Miller A.N."/>
            <person name="Grigoriev I.V."/>
            <person name="Debuchy R."/>
            <person name="Gladieux P."/>
            <person name="Thoren M.H."/>
            <person name="Johannesson H."/>
        </authorList>
    </citation>
    <scope>NUCLEOTIDE SEQUENCE</scope>
    <source>
        <strain evidence="4">CBS 118394</strain>
    </source>
</reference>
<dbReference type="InterPro" id="IPR050425">
    <property type="entry name" value="NAD(P)_dehydrat-like"/>
</dbReference>
<dbReference type="PANTHER" id="PTHR10366">
    <property type="entry name" value="NAD DEPENDENT EPIMERASE/DEHYDRATASE"/>
    <property type="match status" value="1"/>
</dbReference>
<feature type="domain" description="NAD-dependent epimerase/dehydratase" evidence="3">
    <location>
        <begin position="20"/>
        <end position="148"/>
    </location>
</feature>
<comment type="similarity">
    <text evidence="2">Belongs to the NAD(P)-dependent epimerase/dehydratase family. Dihydroflavonol-4-reductase subfamily.</text>
</comment>
<name>A0AAE0MF39_9PEZI</name>
<evidence type="ECO:0000256" key="2">
    <source>
        <dbReference type="ARBA" id="ARBA00023445"/>
    </source>
</evidence>
<dbReference type="PANTHER" id="PTHR10366:SF562">
    <property type="entry name" value="ALDEHYDE REDUCTASE II (AFU_ORTHOLOGUE AFUA_1G11360)"/>
    <property type="match status" value="1"/>
</dbReference>
<protein>
    <recommendedName>
        <fullName evidence="3">NAD-dependent epimerase/dehydratase domain-containing protein</fullName>
    </recommendedName>
</protein>
<dbReference type="Gene3D" id="3.40.50.720">
    <property type="entry name" value="NAD(P)-binding Rossmann-like Domain"/>
    <property type="match status" value="1"/>
</dbReference>
<proteinExistence type="inferred from homology"/>
<dbReference type="SUPFAM" id="SSF51735">
    <property type="entry name" value="NAD(P)-binding Rossmann-fold domains"/>
    <property type="match status" value="1"/>
</dbReference>
<dbReference type="Pfam" id="PF01370">
    <property type="entry name" value="Epimerase"/>
    <property type="match status" value="1"/>
</dbReference>
<reference evidence="4" key="1">
    <citation type="journal article" date="2023" name="Mol. Phylogenet. Evol.">
        <title>Genome-scale phylogeny and comparative genomics of the fungal order Sordariales.</title>
        <authorList>
            <person name="Hensen N."/>
            <person name="Bonometti L."/>
            <person name="Westerberg I."/>
            <person name="Brannstrom I.O."/>
            <person name="Guillou S."/>
            <person name="Cros-Aarteil S."/>
            <person name="Calhoun S."/>
            <person name="Haridas S."/>
            <person name="Kuo A."/>
            <person name="Mondo S."/>
            <person name="Pangilinan J."/>
            <person name="Riley R."/>
            <person name="LaButti K."/>
            <person name="Andreopoulos B."/>
            <person name="Lipzen A."/>
            <person name="Chen C."/>
            <person name="Yan M."/>
            <person name="Daum C."/>
            <person name="Ng V."/>
            <person name="Clum A."/>
            <person name="Steindorff A."/>
            <person name="Ohm R.A."/>
            <person name="Martin F."/>
            <person name="Silar P."/>
            <person name="Natvig D.O."/>
            <person name="Lalanne C."/>
            <person name="Gautier V."/>
            <person name="Ament-Velasquez S.L."/>
            <person name="Kruys A."/>
            <person name="Hutchinson M.I."/>
            <person name="Powell A.J."/>
            <person name="Barry K."/>
            <person name="Miller A.N."/>
            <person name="Grigoriev I.V."/>
            <person name="Debuchy R."/>
            <person name="Gladieux P."/>
            <person name="Hiltunen Thoren M."/>
            <person name="Johannesson H."/>
        </authorList>
    </citation>
    <scope>NUCLEOTIDE SEQUENCE</scope>
    <source>
        <strain evidence="4">CBS 118394</strain>
    </source>
</reference>
<gene>
    <name evidence="4" type="ORF">B0H66DRAFT_579410</name>
</gene>
<evidence type="ECO:0000313" key="5">
    <source>
        <dbReference type="Proteomes" id="UP001283341"/>
    </source>
</evidence>
<dbReference type="AlphaFoldDB" id="A0AAE0MF39"/>
<evidence type="ECO:0000313" key="4">
    <source>
        <dbReference type="EMBL" id="KAK3329915.1"/>
    </source>
</evidence>
<comment type="caution">
    <text evidence="4">The sequence shown here is derived from an EMBL/GenBank/DDBJ whole genome shotgun (WGS) entry which is preliminary data.</text>
</comment>
<dbReference type="InterPro" id="IPR001509">
    <property type="entry name" value="Epimerase_deHydtase"/>
</dbReference>
<accession>A0AAE0MF39</accession>
<dbReference type="GO" id="GO:0016616">
    <property type="term" value="F:oxidoreductase activity, acting on the CH-OH group of donors, NAD or NADP as acceptor"/>
    <property type="evidence" value="ECO:0007669"/>
    <property type="project" value="TreeGrafter"/>
</dbReference>
<organism evidence="4 5">
    <name type="scientific">Apodospora peruviana</name>
    <dbReference type="NCBI Taxonomy" id="516989"/>
    <lineage>
        <taxon>Eukaryota</taxon>
        <taxon>Fungi</taxon>
        <taxon>Dikarya</taxon>
        <taxon>Ascomycota</taxon>
        <taxon>Pezizomycotina</taxon>
        <taxon>Sordariomycetes</taxon>
        <taxon>Sordariomycetidae</taxon>
        <taxon>Sordariales</taxon>
        <taxon>Lasiosphaeriaceae</taxon>
        <taxon>Apodospora</taxon>
    </lineage>
</organism>